<organism evidence="2 3">
    <name type="scientific">Cylindrotheca closterium</name>
    <dbReference type="NCBI Taxonomy" id="2856"/>
    <lineage>
        <taxon>Eukaryota</taxon>
        <taxon>Sar</taxon>
        <taxon>Stramenopiles</taxon>
        <taxon>Ochrophyta</taxon>
        <taxon>Bacillariophyta</taxon>
        <taxon>Bacillariophyceae</taxon>
        <taxon>Bacillariophycidae</taxon>
        <taxon>Bacillariales</taxon>
        <taxon>Bacillariaceae</taxon>
        <taxon>Cylindrotheca</taxon>
    </lineage>
</organism>
<name>A0AAD2FH71_9STRA</name>
<evidence type="ECO:0000256" key="1">
    <source>
        <dbReference type="SAM" id="MobiDB-lite"/>
    </source>
</evidence>
<keyword evidence="3" id="KW-1185">Reference proteome</keyword>
<dbReference type="AlphaFoldDB" id="A0AAD2FH71"/>
<protein>
    <submittedName>
        <fullName evidence="2">Uncharacterized protein</fullName>
    </submittedName>
</protein>
<dbReference type="EMBL" id="CAKOGP040000669">
    <property type="protein sequence ID" value="CAJ1938106.1"/>
    <property type="molecule type" value="Genomic_DNA"/>
</dbReference>
<gene>
    <name evidence="2" type="ORF">CYCCA115_LOCUS5975</name>
</gene>
<proteinExistence type="predicted"/>
<sequence>MKGGLIDRKRYTAIIQGQAVRRTLNRKRMSIWVEYEGECRRQEKVYDNSSSVSSDEDREHKEAVNVG</sequence>
<feature type="region of interest" description="Disordered" evidence="1">
    <location>
        <begin position="44"/>
        <end position="67"/>
    </location>
</feature>
<accession>A0AAD2FH71</accession>
<evidence type="ECO:0000313" key="3">
    <source>
        <dbReference type="Proteomes" id="UP001295423"/>
    </source>
</evidence>
<comment type="caution">
    <text evidence="2">The sequence shown here is derived from an EMBL/GenBank/DDBJ whole genome shotgun (WGS) entry which is preliminary data.</text>
</comment>
<reference evidence="2" key="1">
    <citation type="submission" date="2023-08" db="EMBL/GenBank/DDBJ databases">
        <authorList>
            <person name="Audoor S."/>
            <person name="Bilcke G."/>
        </authorList>
    </citation>
    <scope>NUCLEOTIDE SEQUENCE</scope>
</reference>
<feature type="compositionally biased region" description="Basic and acidic residues" evidence="1">
    <location>
        <begin position="55"/>
        <end position="67"/>
    </location>
</feature>
<dbReference type="Proteomes" id="UP001295423">
    <property type="component" value="Unassembled WGS sequence"/>
</dbReference>
<evidence type="ECO:0000313" key="2">
    <source>
        <dbReference type="EMBL" id="CAJ1938106.1"/>
    </source>
</evidence>